<dbReference type="EMBL" id="MHRI01000036">
    <property type="protein sequence ID" value="OHA20138.1"/>
    <property type="molecule type" value="Genomic_DNA"/>
</dbReference>
<evidence type="ECO:0000313" key="3">
    <source>
        <dbReference type="EMBL" id="OHA20138.1"/>
    </source>
</evidence>
<dbReference type="SUPFAM" id="SSF51366">
    <property type="entry name" value="Ribulose-phoshate binding barrel"/>
    <property type="match status" value="1"/>
</dbReference>
<organism evidence="3 4">
    <name type="scientific">Candidatus Taylorbacteria bacterium RIFCSPHIGHO2_01_FULL_51_15</name>
    <dbReference type="NCBI Taxonomy" id="1802304"/>
    <lineage>
        <taxon>Bacteria</taxon>
        <taxon>Candidatus Tayloriibacteriota</taxon>
    </lineage>
</organism>
<evidence type="ECO:0008006" key="5">
    <source>
        <dbReference type="Google" id="ProtNLM"/>
    </source>
</evidence>
<evidence type="ECO:0000313" key="4">
    <source>
        <dbReference type="Proteomes" id="UP000178121"/>
    </source>
</evidence>
<dbReference type="Proteomes" id="UP000178121">
    <property type="component" value="Unassembled WGS sequence"/>
</dbReference>
<dbReference type="AlphaFoldDB" id="A0A1G2M8H1"/>
<dbReference type="InterPro" id="IPR000056">
    <property type="entry name" value="Ribul_P_3_epim-like"/>
</dbReference>
<dbReference type="PANTHER" id="PTHR11749">
    <property type="entry name" value="RIBULOSE-5-PHOSPHATE-3-EPIMERASE"/>
    <property type="match status" value="1"/>
</dbReference>
<keyword evidence="2" id="KW-0413">Isomerase</keyword>
<evidence type="ECO:0000256" key="1">
    <source>
        <dbReference type="ARBA" id="ARBA00022723"/>
    </source>
</evidence>
<reference evidence="3 4" key="1">
    <citation type="journal article" date="2016" name="Nat. Commun.">
        <title>Thousands of microbial genomes shed light on interconnected biogeochemical processes in an aquifer system.</title>
        <authorList>
            <person name="Anantharaman K."/>
            <person name="Brown C.T."/>
            <person name="Hug L.A."/>
            <person name="Sharon I."/>
            <person name="Castelle C.J."/>
            <person name="Probst A.J."/>
            <person name="Thomas B.C."/>
            <person name="Singh A."/>
            <person name="Wilkins M.J."/>
            <person name="Karaoz U."/>
            <person name="Brodie E.L."/>
            <person name="Williams K.H."/>
            <person name="Hubbard S.S."/>
            <person name="Banfield J.F."/>
        </authorList>
    </citation>
    <scope>NUCLEOTIDE SEQUENCE [LARGE SCALE GENOMIC DNA]</scope>
</reference>
<proteinExistence type="predicted"/>
<evidence type="ECO:0000256" key="2">
    <source>
        <dbReference type="ARBA" id="ARBA00023235"/>
    </source>
</evidence>
<dbReference type="Pfam" id="PF00834">
    <property type="entry name" value="Ribul_P_3_epim"/>
    <property type="match status" value="1"/>
</dbReference>
<accession>A0A1G2M8H1</accession>
<dbReference type="InterPro" id="IPR011060">
    <property type="entry name" value="RibuloseP-bd_barrel"/>
</dbReference>
<dbReference type="GO" id="GO:0005975">
    <property type="term" value="P:carbohydrate metabolic process"/>
    <property type="evidence" value="ECO:0007669"/>
    <property type="project" value="InterPro"/>
</dbReference>
<dbReference type="Gene3D" id="3.20.20.70">
    <property type="entry name" value="Aldolase class I"/>
    <property type="match status" value="1"/>
</dbReference>
<sequence length="230" mass="25911">MPESLDDLRDKLARVEGLVPLVQIDVMDGKFTRSRNWPYTTEGIEEFRQILEGAEGMPFWNSLDFEIDLMVQQPEEIIDGWIEAGARRLIVHMESTDRHDDIIDSVVSRFAGLEELGRNAVEIGLALNIGTSNALVEPFLDRINFVQFMGIEQIGYQGQPFDERVLQKIVDLRRLFPDVCISVDGGVNFETAPLLIEAGAKRLVVGSALFESDLLEETLKDFQSLDEEGP</sequence>
<dbReference type="GO" id="GO:0016857">
    <property type="term" value="F:racemase and epimerase activity, acting on carbohydrates and derivatives"/>
    <property type="evidence" value="ECO:0007669"/>
    <property type="project" value="InterPro"/>
</dbReference>
<keyword evidence="1" id="KW-0479">Metal-binding</keyword>
<dbReference type="InterPro" id="IPR013785">
    <property type="entry name" value="Aldolase_TIM"/>
</dbReference>
<comment type="caution">
    <text evidence="3">The sequence shown here is derived from an EMBL/GenBank/DDBJ whole genome shotgun (WGS) entry which is preliminary data.</text>
</comment>
<protein>
    <recommendedName>
        <fullName evidence="5">Ribulose-phosphate 3-epimerase</fullName>
    </recommendedName>
</protein>
<dbReference type="GO" id="GO:0046872">
    <property type="term" value="F:metal ion binding"/>
    <property type="evidence" value="ECO:0007669"/>
    <property type="project" value="UniProtKB-KW"/>
</dbReference>
<gene>
    <name evidence="3" type="ORF">A2849_03570</name>
</gene>
<name>A0A1G2M8H1_9BACT</name>